<evidence type="ECO:0000256" key="2">
    <source>
        <dbReference type="ARBA" id="ARBA00006217"/>
    </source>
</evidence>
<dbReference type="PANTHER" id="PTHR43175">
    <property type="entry name" value="CARBONIC ANHYDRASE"/>
    <property type="match status" value="1"/>
</dbReference>
<dbReference type="SUPFAM" id="SSF53056">
    <property type="entry name" value="beta-carbonic anhydrase, cab"/>
    <property type="match status" value="1"/>
</dbReference>
<evidence type="ECO:0000256" key="1">
    <source>
        <dbReference type="ARBA" id="ARBA00001947"/>
    </source>
</evidence>
<comment type="catalytic activity">
    <reaction evidence="5">
        <text>hydrogencarbonate + H(+) = CO2 + H2O</text>
        <dbReference type="Rhea" id="RHEA:10748"/>
        <dbReference type="ChEBI" id="CHEBI:15377"/>
        <dbReference type="ChEBI" id="CHEBI:15378"/>
        <dbReference type="ChEBI" id="CHEBI:16526"/>
        <dbReference type="ChEBI" id="CHEBI:17544"/>
        <dbReference type="EC" id="4.2.1.1"/>
    </reaction>
</comment>
<dbReference type="Proteomes" id="UP001498398">
    <property type="component" value="Unassembled WGS sequence"/>
</dbReference>
<evidence type="ECO:0000313" key="7">
    <source>
        <dbReference type="Proteomes" id="UP001498398"/>
    </source>
</evidence>
<dbReference type="Gene3D" id="3.40.1050.10">
    <property type="entry name" value="Carbonic anhydrase"/>
    <property type="match status" value="1"/>
</dbReference>
<dbReference type="Pfam" id="PF00484">
    <property type="entry name" value="Pro_CA"/>
    <property type="match status" value="1"/>
</dbReference>
<name>A0ABR1JKR1_9AGAR</name>
<keyword evidence="7" id="KW-1185">Reference proteome</keyword>
<comment type="cofactor">
    <cofactor evidence="1">
        <name>Zn(2+)</name>
        <dbReference type="ChEBI" id="CHEBI:29105"/>
    </cofactor>
</comment>
<dbReference type="InterPro" id="IPR001765">
    <property type="entry name" value="Carbonic_anhydrase"/>
</dbReference>
<protein>
    <recommendedName>
        <fullName evidence="5">Carbonic anhydrase</fullName>
        <ecNumber evidence="5">4.2.1.1</ecNumber>
    </recommendedName>
    <alternativeName>
        <fullName evidence="5">Carbonate dehydratase</fullName>
    </alternativeName>
</protein>
<dbReference type="EC" id="4.2.1.1" evidence="5"/>
<evidence type="ECO:0000256" key="4">
    <source>
        <dbReference type="ARBA" id="ARBA00022833"/>
    </source>
</evidence>
<gene>
    <name evidence="6" type="ORF">VKT23_008354</name>
</gene>
<organism evidence="6 7">
    <name type="scientific">Marasmiellus scandens</name>
    <dbReference type="NCBI Taxonomy" id="2682957"/>
    <lineage>
        <taxon>Eukaryota</taxon>
        <taxon>Fungi</taxon>
        <taxon>Dikarya</taxon>
        <taxon>Basidiomycota</taxon>
        <taxon>Agaricomycotina</taxon>
        <taxon>Agaricomycetes</taxon>
        <taxon>Agaricomycetidae</taxon>
        <taxon>Agaricales</taxon>
        <taxon>Marasmiineae</taxon>
        <taxon>Omphalotaceae</taxon>
        <taxon>Marasmiellus</taxon>
    </lineage>
</organism>
<evidence type="ECO:0000256" key="3">
    <source>
        <dbReference type="ARBA" id="ARBA00022723"/>
    </source>
</evidence>
<dbReference type="PANTHER" id="PTHR43175:SF3">
    <property type="entry name" value="CARBON DISULFIDE HYDROLASE"/>
    <property type="match status" value="1"/>
</dbReference>
<dbReference type="SMART" id="SM00947">
    <property type="entry name" value="Pro_CA"/>
    <property type="match status" value="1"/>
</dbReference>
<dbReference type="InterPro" id="IPR036874">
    <property type="entry name" value="Carbonic_anhydrase_sf"/>
</dbReference>
<keyword evidence="4 5" id="KW-0862">Zinc</keyword>
<keyword evidence="3" id="KW-0479">Metal-binding</keyword>
<evidence type="ECO:0000313" key="6">
    <source>
        <dbReference type="EMBL" id="KAK7461923.1"/>
    </source>
</evidence>
<reference evidence="6 7" key="1">
    <citation type="submission" date="2024-01" db="EMBL/GenBank/DDBJ databases">
        <title>A draft genome for the cacao thread blight pathogen Marasmiellus scandens.</title>
        <authorList>
            <person name="Baruah I.K."/>
            <person name="Leung J."/>
            <person name="Bukari Y."/>
            <person name="Amoako-Attah I."/>
            <person name="Meinhardt L.W."/>
            <person name="Bailey B.A."/>
            <person name="Cohen S.P."/>
        </authorList>
    </citation>
    <scope>NUCLEOTIDE SEQUENCE [LARGE SCALE GENOMIC DNA]</scope>
    <source>
        <strain evidence="6 7">GH-19</strain>
    </source>
</reference>
<evidence type="ECO:0000256" key="5">
    <source>
        <dbReference type="RuleBase" id="RU003956"/>
    </source>
</evidence>
<comment type="similarity">
    <text evidence="2 5">Belongs to the beta-class carbonic anhydrase family.</text>
</comment>
<dbReference type="EMBL" id="JBANRG010000012">
    <property type="protein sequence ID" value="KAK7461923.1"/>
    <property type="molecule type" value="Genomic_DNA"/>
</dbReference>
<keyword evidence="5" id="KW-0456">Lyase</keyword>
<sequence length="188" mass="21036">MPSYQNTPAIPSQELLDRNAKYAENHKPKLGDDHWGHIPHNAVITCMDSRINPHEQLGLGVNDTAIIRNGGGAVAELVTTILAAQEFGVRHFMVLKHTDCGGFHLQGSEIIEHFKTRAKDPKAIDEVIARVKEFGFGSATIEEVVLSDVEFLRKSPLIFEETEISGWVLDDTTGKVCEWLEEQLEKEY</sequence>
<comment type="function">
    <text evidence="5">Reversible hydration of carbon dioxide.</text>
</comment>
<comment type="caution">
    <text evidence="6">The sequence shown here is derived from an EMBL/GenBank/DDBJ whole genome shotgun (WGS) entry which is preliminary data.</text>
</comment>
<proteinExistence type="inferred from homology"/>
<accession>A0ABR1JKR1</accession>